<dbReference type="InterPro" id="IPR021881">
    <property type="entry name" value="NACK_C"/>
</dbReference>
<protein>
    <recommendedName>
        <fullName evidence="2">NPK1-activating kinesin-like protein C-terminal domain-containing protein</fullName>
    </recommendedName>
</protein>
<feature type="domain" description="NPK1-activating kinesin-like protein C-terminal" evidence="2">
    <location>
        <begin position="265"/>
        <end position="360"/>
    </location>
</feature>
<dbReference type="PANTHER" id="PTHR47968">
    <property type="entry name" value="CENTROMERE PROTEIN E"/>
    <property type="match status" value="1"/>
</dbReference>
<accession>A0A5J5BSZ3</accession>
<dbReference type="GO" id="GO:0005874">
    <property type="term" value="C:microtubule"/>
    <property type="evidence" value="ECO:0007669"/>
    <property type="project" value="UniProtKB-KW"/>
</dbReference>
<evidence type="ECO:0000259" key="2">
    <source>
        <dbReference type="Pfam" id="PF11995"/>
    </source>
</evidence>
<dbReference type="Pfam" id="PF11995">
    <property type="entry name" value="DUF3490"/>
    <property type="match status" value="2"/>
</dbReference>
<dbReference type="AlphaFoldDB" id="A0A5J5BSZ3"/>
<reference evidence="3 4" key="1">
    <citation type="submission" date="2019-09" db="EMBL/GenBank/DDBJ databases">
        <title>A chromosome-level genome assembly of the Chinese tupelo Nyssa sinensis.</title>
        <authorList>
            <person name="Yang X."/>
            <person name="Kang M."/>
            <person name="Yang Y."/>
            <person name="Xiong H."/>
            <person name="Wang M."/>
            <person name="Zhang Z."/>
            <person name="Wang Z."/>
            <person name="Wu H."/>
            <person name="Ma T."/>
            <person name="Liu J."/>
            <person name="Xi Z."/>
        </authorList>
    </citation>
    <scope>NUCLEOTIDE SEQUENCE [LARGE SCALE GENOMIC DNA]</scope>
    <source>
        <strain evidence="3">J267</strain>
        <tissue evidence="3">Leaf</tissue>
    </source>
</reference>
<feature type="domain" description="NPK1-activating kinesin-like protein C-terminal" evidence="2">
    <location>
        <begin position="222"/>
        <end position="263"/>
    </location>
</feature>
<gene>
    <name evidence="3" type="ORF">F0562_020510</name>
</gene>
<dbReference type="GO" id="GO:0007018">
    <property type="term" value="P:microtubule-based movement"/>
    <property type="evidence" value="ECO:0007669"/>
    <property type="project" value="InterPro"/>
</dbReference>
<keyword evidence="1" id="KW-0493">Microtubule</keyword>
<dbReference type="Proteomes" id="UP000325577">
    <property type="component" value="Linkage Group LG10"/>
</dbReference>
<organism evidence="3 4">
    <name type="scientific">Nyssa sinensis</name>
    <dbReference type="NCBI Taxonomy" id="561372"/>
    <lineage>
        <taxon>Eukaryota</taxon>
        <taxon>Viridiplantae</taxon>
        <taxon>Streptophyta</taxon>
        <taxon>Embryophyta</taxon>
        <taxon>Tracheophyta</taxon>
        <taxon>Spermatophyta</taxon>
        <taxon>Magnoliopsida</taxon>
        <taxon>eudicotyledons</taxon>
        <taxon>Gunneridae</taxon>
        <taxon>Pentapetalae</taxon>
        <taxon>asterids</taxon>
        <taxon>Cornales</taxon>
        <taxon>Nyssaceae</taxon>
        <taxon>Nyssa</taxon>
    </lineage>
</organism>
<dbReference type="GO" id="GO:0003777">
    <property type="term" value="F:microtubule motor activity"/>
    <property type="evidence" value="ECO:0007669"/>
    <property type="project" value="InterPro"/>
</dbReference>
<proteinExistence type="predicted"/>
<dbReference type="EMBL" id="CM018033">
    <property type="protein sequence ID" value="KAA8546039.1"/>
    <property type="molecule type" value="Genomic_DNA"/>
</dbReference>
<dbReference type="InterPro" id="IPR027640">
    <property type="entry name" value="Kinesin-like_fam"/>
</dbReference>
<evidence type="ECO:0000313" key="4">
    <source>
        <dbReference type="Proteomes" id="UP000325577"/>
    </source>
</evidence>
<dbReference type="OrthoDB" id="1717974at2759"/>
<name>A0A5J5BSZ3_9ASTE</name>
<keyword evidence="4" id="KW-1185">Reference proteome</keyword>
<evidence type="ECO:0000313" key="3">
    <source>
        <dbReference type="EMBL" id="KAA8546039.1"/>
    </source>
</evidence>
<dbReference type="PANTHER" id="PTHR47968:SF18">
    <property type="entry name" value="KINESIN-LIKE PROTEIN KIN-7F"/>
    <property type="match status" value="1"/>
</dbReference>
<sequence length="404" mass="45820">MMKLQDKGMGLDLISNGKKGIGVNMSDPDHAKVGWRFSRRTGEDSDDICKEVRCIEMDESNKDKIPKPWPVSTSDSESRNGNVADEEMCFETAWQSQNTPPNGFERSYPGRPERFGGMLPPLNYGAQIAGLSRNDSQSSIGSAFVDALKSQNKTSADEDIPSIDTFFAGLKEMAKLQHKKQLVDGQVQETETKAESSGKNVKNVGLDPMQDALETPQNWPVEFERQQKAILELWRTCNTSLVHRTYFFLLFKGDPTDSIYMEMVRTLTLASSTKALRRERGVLSTLMYKRFSEVERIRLYQKWGIGLDSKRRRLQLVHRLWSDTKDMNHIMESAAIVAKLIRFSEQGQALKEMFGLSFAHPPMIRRSFGWKYSMASLLVSLLYAACVMNFGADVVNEILHNIHL</sequence>
<evidence type="ECO:0000256" key="1">
    <source>
        <dbReference type="ARBA" id="ARBA00022701"/>
    </source>
</evidence>